<gene>
    <name evidence="2" type="ORF">SAMN04488238_104160</name>
</gene>
<feature type="signal peptide" evidence="1">
    <location>
        <begin position="1"/>
        <end position="19"/>
    </location>
</feature>
<dbReference type="EMBL" id="FNOM01000004">
    <property type="protein sequence ID" value="SDW91056.1"/>
    <property type="molecule type" value="Genomic_DNA"/>
</dbReference>
<organism evidence="2 3">
    <name type="scientific">Roseicitreum antarcticum</name>
    <dbReference type="NCBI Taxonomy" id="564137"/>
    <lineage>
        <taxon>Bacteria</taxon>
        <taxon>Pseudomonadati</taxon>
        <taxon>Pseudomonadota</taxon>
        <taxon>Alphaproteobacteria</taxon>
        <taxon>Rhodobacterales</taxon>
        <taxon>Paracoccaceae</taxon>
        <taxon>Roseicitreum</taxon>
    </lineage>
</organism>
<keyword evidence="3" id="KW-1185">Reference proteome</keyword>
<proteinExistence type="predicted"/>
<keyword evidence="1" id="KW-0732">Signal</keyword>
<dbReference type="RefSeq" id="WP_092887549.1">
    <property type="nucleotide sequence ID" value="NZ_CP061498.1"/>
</dbReference>
<reference evidence="2 3" key="1">
    <citation type="submission" date="2016-10" db="EMBL/GenBank/DDBJ databases">
        <authorList>
            <person name="de Groot N.N."/>
        </authorList>
    </citation>
    <scope>NUCLEOTIDE SEQUENCE [LARGE SCALE GENOMIC DNA]</scope>
    <source>
        <strain evidence="2 3">CGMCC 1.8894</strain>
    </source>
</reference>
<evidence type="ECO:0000313" key="2">
    <source>
        <dbReference type="EMBL" id="SDW91056.1"/>
    </source>
</evidence>
<evidence type="ECO:0000256" key="1">
    <source>
        <dbReference type="SAM" id="SignalP"/>
    </source>
</evidence>
<evidence type="ECO:0000313" key="3">
    <source>
        <dbReference type="Proteomes" id="UP000198539"/>
    </source>
</evidence>
<name>A0A1H2XE72_9RHOB</name>
<dbReference type="AlphaFoldDB" id="A0A1H2XE72"/>
<dbReference type="OrthoDB" id="9810895at2"/>
<protein>
    <submittedName>
        <fullName evidence="2">Uncharacterized protein</fullName>
    </submittedName>
</protein>
<dbReference type="STRING" id="564137.SAMN04488238_104160"/>
<feature type="chain" id="PRO_5011586909" evidence="1">
    <location>
        <begin position="20"/>
        <end position="100"/>
    </location>
</feature>
<accession>A0A1H2XE72</accession>
<dbReference type="Proteomes" id="UP000198539">
    <property type="component" value="Unassembled WGS sequence"/>
</dbReference>
<sequence length="100" mass="10326">MRVLTLLLVFCVTGQAATAQGAAMRCGARGQVLSVLSDQLGQTRRAIGLAGTRTVMELFVADTGRWTITVTLPDGQTCLLANGDAFEGGNLALPALGHPA</sequence>